<evidence type="ECO:0000259" key="1">
    <source>
        <dbReference type="Pfam" id="PF07238"/>
    </source>
</evidence>
<dbReference type="InterPro" id="IPR009926">
    <property type="entry name" value="T3SS_YcgR_PilZN"/>
</dbReference>
<gene>
    <name evidence="3" type="ORF">VLY81_07595</name>
</gene>
<evidence type="ECO:0000313" key="4">
    <source>
        <dbReference type="Proteomes" id="UP001333102"/>
    </source>
</evidence>
<dbReference type="Pfam" id="PF12945">
    <property type="entry name" value="PilZNR"/>
    <property type="match status" value="1"/>
</dbReference>
<dbReference type="Pfam" id="PF07238">
    <property type="entry name" value="PilZ"/>
    <property type="match status" value="1"/>
</dbReference>
<accession>A0ABZ1BKT8</accession>
<dbReference type="Gene3D" id="2.40.10.220">
    <property type="entry name" value="predicted glycosyltransferase like domains"/>
    <property type="match status" value="1"/>
</dbReference>
<keyword evidence="3" id="KW-0966">Cell projection</keyword>
<dbReference type="EMBL" id="CP141614">
    <property type="protein sequence ID" value="WRP13319.1"/>
    <property type="molecule type" value="Genomic_DNA"/>
</dbReference>
<proteinExistence type="predicted"/>
<protein>
    <submittedName>
        <fullName evidence="3">Flagellar brake domain-containing protein</fullName>
    </submittedName>
</protein>
<feature type="domain" description="Type III secretion system flagellar brake protein YcgR PilZN" evidence="2">
    <location>
        <begin position="10"/>
        <end position="98"/>
    </location>
</feature>
<keyword evidence="3" id="KW-0969">Cilium</keyword>
<organism evidence="3 4">
    <name type="scientific">Geochorda subterranea</name>
    <dbReference type="NCBI Taxonomy" id="3109564"/>
    <lineage>
        <taxon>Bacteria</taxon>
        <taxon>Bacillati</taxon>
        <taxon>Bacillota</taxon>
        <taxon>Limnochordia</taxon>
        <taxon>Limnochordales</taxon>
        <taxon>Geochordaceae</taxon>
        <taxon>Geochorda</taxon>
    </lineage>
</organism>
<dbReference type="InterPro" id="IPR009875">
    <property type="entry name" value="PilZ_domain"/>
</dbReference>
<evidence type="ECO:0000313" key="3">
    <source>
        <dbReference type="EMBL" id="WRP13319.1"/>
    </source>
</evidence>
<reference evidence="4" key="1">
    <citation type="submission" date="2023-12" db="EMBL/GenBank/DDBJ databases">
        <title>Novel isolates from deep terrestrial aquifers shed light on the physiology and ecology of the class Limnochordia.</title>
        <authorList>
            <person name="Karnachuk O.V."/>
            <person name="Lukina A.P."/>
            <person name="Avakyan M.R."/>
            <person name="Kadnikov V."/>
            <person name="Begmatov S."/>
            <person name="Beletsky A.V."/>
            <person name="Mardanov A.V."/>
            <person name="Ravin N.V."/>
        </authorList>
    </citation>
    <scope>NUCLEOTIDE SEQUENCE [LARGE SCALE GENOMIC DNA]</scope>
    <source>
        <strain evidence="4">LN</strain>
    </source>
</reference>
<dbReference type="RefSeq" id="WP_324667564.1">
    <property type="nucleotide sequence ID" value="NZ_CP141614.1"/>
</dbReference>
<evidence type="ECO:0000259" key="2">
    <source>
        <dbReference type="Pfam" id="PF12945"/>
    </source>
</evidence>
<dbReference type="Proteomes" id="UP001333102">
    <property type="component" value="Chromosome"/>
</dbReference>
<keyword evidence="3" id="KW-0282">Flagellum</keyword>
<name>A0ABZ1BKT8_9FIRM</name>
<feature type="domain" description="PilZ" evidence="1">
    <location>
        <begin position="105"/>
        <end position="215"/>
    </location>
</feature>
<keyword evidence="4" id="KW-1185">Reference proteome</keyword>
<sequence length="227" mass="25170">MSSEPVPVDVNDLVEIEVPEGPAKGRYRSRVELIDEQGHLSLAAPVREGARVRVSDGTPVLVHVRKADPARGAHYVGHTTVVGRTDEGRVPVLVVARPRWERVQLREWTRATAMVPVRYRPLRTPGQQPARWVAAESRDLGGGGLMLHTRQPIEMGRLLEVVIELPQRRVGAVAEVVRVQPAGESDAEAGSSWSVALKFLQIAEADRDRLIGFVLRRQAEMRRMGLI</sequence>